<organism evidence="1">
    <name type="scientific">Desulfobacca acetoxidans</name>
    <dbReference type="NCBI Taxonomy" id="60893"/>
    <lineage>
        <taxon>Bacteria</taxon>
        <taxon>Pseudomonadati</taxon>
        <taxon>Thermodesulfobacteriota</taxon>
        <taxon>Desulfobaccia</taxon>
        <taxon>Desulfobaccales</taxon>
        <taxon>Desulfobaccaceae</taxon>
        <taxon>Desulfobacca</taxon>
    </lineage>
</organism>
<reference evidence="1" key="1">
    <citation type="journal article" date="2020" name="mSystems">
        <title>Genome- and Community-Level Interaction Insights into Carbon Utilization and Element Cycling Functions of Hydrothermarchaeota in Hydrothermal Sediment.</title>
        <authorList>
            <person name="Zhou Z."/>
            <person name="Liu Y."/>
            <person name="Xu W."/>
            <person name="Pan J."/>
            <person name="Luo Z.H."/>
            <person name="Li M."/>
        </authorList>
    </citation>
    <scope>NUCLEOTIDE SEQUENCE [LARGE SCALE GENOMIC DNA]</scope>
    <source>
        <strain evidence="1">SpSt-548</strain>
    </source>
</reference>
<sequence>MHHKKILSVAAAILSIIFLAQTGNAAKLLCLSRENLQGEETVGTCVAKGDEFAIVDDAGFVRILTPREIALTKLFNPQVLEQRAYGLKYRDKAPEINILKRRAVMGGPGQ</sequence>
<accession>A0A7V4LC71</accession>
<gene>
    <name evidence="1" type="ORF">ENT08_00555</name>
</gene>
<name>A0A7V4LC71_9BACT</name>
<dbReference type="AlphaFoldDB" id="A0A7V4LC71"/>
<protein>
    <submittedName>
        <fullName evidence="1">Succinylglutamate desuccinylase</fullName>
    </submittedName>
</protein>
<comment type="caution">
    <text evidence="1">The sequence shown here is derived from an EMBL/GenBank/DDBJ whole genome shotgun (WGS) entry which is preliminary data.</text>
</comment>
<evidence type="ECO:0000313" key="1">
    <source>
        <dbReference type="EMBL" id="HGS04232.1"/>
    </source>
</evidence>
<dbReference type="EMBL" id="DSXI01000032">
    <property type="protein sequence ID" value="HGS04232.1"/>
    <property type="molecule type" value="Genomic_DNA"/>
</dbReference>
<proteinExistence type="predicted"/>